<evidence type="ECO:0000313" key="2">
    <source>
        <dbReference type="Proteomes" id="UP000321685"/>
    </source>
</evidence>
<organism evidence="1 2">
    <name type="scientific">Pseudonocardia sulfidoxydans NBRC 16205</name>
    <dbReference type="NCBI Taxonomy" id="1223511"/>
    <lineage>
        <taxon>Bacteria</taxon>
        <taxon>Bacillati</taxon>
        <taxon>Actinomycetota</taxon>
        <taxon>Actinomycetes</taxon>
        <taxon>Pseudonocardiales</taxon>
        <taxon>Pseudonocardiaceae</taxon>
        <taxon>Pseudonocardia</taxon>
    </lineage>
</organism>
<dbReference type="EMBL" id="BJVJ01000005">
    <property type="protein sequence ID" value="GEL21904.1"/>
    <property type="molecule type" value="Genomic_DNA"/>
</dbReference>
<proteinExistence type="predicted"/>
<protein>
    <recommendedName>
        <fullName evidence="3">STAS domain-containing protein</fullName>
    </recommendedName>
</protein>
<keyword evidence="2" id="KW-1185">Reference proteome</keyword>
<reference evidence="1 2" key="1">
    <citation type="submission" date="2019-07" db="EMBL/GenBank/DDBJ databases">
        <title>Whole genome shotgun sequence of Pseudonocardia sulfidoxydans NBRC 16205.</title>
        <authorList>
            <person name="Hosoyama A."/>
            <person name="Uohara A."/>
            <person name="Ohji S."/>
            <person name="Ichikawa N."/>
        </authorList>
    </citation>
    <scope>NUCLEOTIDE SEQUENCE [LARGE SCALE GENOMIC DNA]</scope>
    <source>
        <strain evidence="1 2">NBRC 16205</strain>
    </source>
</reference>
<sequence length="141" mass="14483">MRSPHPTVTRSAPTHLTPAGADAAATVAVAFHGDDDVVVSVRGPLDAAAVRRATRLLAVADVEGARHVIVDVVGSPDAHAALRGALDPLRTRLQARGGWLLVEGAPAAPQEPSLLDVFAAYAQATRGDEARIPAPRAVLVG</sequence>
<comment type="caution">
    <text evidence="1">The sequence shown here is derived from an EMBL/GenBank/DDBJ whole genome shotgun (WGS) entry which is preliminary data.</text>
</comment>
<dbReference type="Gene3D" id="3.30.750.24">
    <property type="entry name" value="STAS domain"/>
    <property type="match status" value="1"/>
</dbReference>
<evidence type="ECO:0008006" key="3">
    <source>
        <dbReference type="Google" id="ProtNLM"/>
    </source>
</evidence>
<gene>
    <name evidence="1" type="ORF">PSU4_08580</name>
</gene>
<dbReference type="Proteomes" id="UP000321685">
    <property type="component" value="Unassembled WGS sequence"/>
</dbReference>
<name>A0A511DDY3_9PSEU</name>
<evidence type="ECO:0000313" key="1">
    <source>
        <dbReference type="EMBL" id="GEL21904.1"/>
    </source>
</evidence>
<dbReference type="AlphaFoldDB" id="A0A511DDY3"/>
<accession>A0A511DDY3</accession>
<dbReference type="InterPro" id="IPR036513">
    <property type="entry name" value="STAS_dom_sf"/>
</dbReference>